<evidence type="ECO:0000256" key="3">
    <source>
        <dbReference type="ARBA" id="ARBA00005201"/>
    </source>
</evidence>
<dbReference type="UniPathway" id="UPA00277">
    <property type="reaction ID" value="UER00407"/>
</dbReference>
<dbReference type="InterPro" id="IPR023468">
    <property type="entry name" value="Riboflavin_kinase"/>
</dbReference>
<dbReference type="GO" id="GO:0008531">
    <property type="term" value="F:riboflavin kinase activity"/>
    <property type="evidence" value="ECO:0007669"/>
    <property type="project" value="UniProtKB-UniRule"/>
</dbReference>
<dbReference type="EC" id="2.7.1.26" evidence="15"/>
<keyword evidence="5 15" id="KW-0288">FMN</keyword>
<accession>A0A7W5Z3Q6</accession>
<evidence type="ECO:0000256" key="12">
    <source>
        <dbReference type="ARBA" id="ARBA00023268"/>
    </source>
</evidence>
<keyword evidence="8 15" id="KW-0547">Nucleotide-binding</keyword>
<evidence type="ECO:0000313" key="18">
    <source>
        <dbReference type="EMBL" id="MBB3809488.1"/>
    </source>
</evidence>
<evidence type="ECO:0000256" key="10">
    <source>
        <dbReference type="ARBA" id="ARBA00022827"/>
    </source>
</evidence>
<dbReference type="NCBIfam" id="NF004160">
    <property type="entry name" value="PRK05627.1-3"/>
    <property type="match status" value="1"/>
</dbReference>
<dbReference type="NCBIfam" id="TIGR00083">
    <property type="entry name" value="ribF"/>
    <property type="match status" value="1"/>
</dbReference>
<reference evidence="18 19" key="1">
    <citation type="submission" date="2020-08" db="EMBL/GenBank/DDBJ databases">
        <title>Genomic Encyclopedia of Type Strains, Phase IV (KMG-IV): sequencing the most valuable type-strain genomes for metagenomic binning, comparative biology and taxonomic classification.</title>
        <authorList>
            <person name="Goeker M."/>
        </authorList>
    </citation>
    <scope>NUCLEOTIDE SEQUENCE [LARGE SCALE GENOMIC DNA]</scope>
    <source>
        <strain evidence="18 19">DSM 28760</strain>
    </source>
</reference>
<dbReference type="GO" id="GO:0003919">
    <property type="term" value="F:FMN adenylyltransferase activity"/>
    <property type="evidence" value="ECO:0007669"/>
    <property type="project" value="UniProtKB-UniRule"/>
</dbReference>
<dbReference type="InterPro" id="IPR015864">
    <property type="entry name" value="FAD_synthase"/>
</dbReference>
<gene>
    <name evidence="18" type="ORF">FHS81_001570</name>
</gene>
<protein>
    <recommendedName>
        <fullName evidence="15">Riboflavin biosynthesis protein</fullName>
    </recommendedName>
    <domain>
        <recommendedName>
            <fullName evidence="15">Riboflavin kinase</fullName>
            <ecNumber evidence="15">2.7.1.26</ecNumber>
        </recommendedName>
        <alternativeName>
            <fullName evidence="15">Flavokinase</fullName>
        </alternativeName>
    </domain>
    <domain>
        <recommendedName>
            <fullName evidence="15">FMN adenylyltransferase</fullName>
            <ecNumber evidence="15">2.7.7.2</ecNumber>
        </recommendedName>
        <alternativeName>
            <fullName evidence="15">FAD pyrophosphorylase</fullName>
        </alternativeName>
        <alternativeName>
            <fullName evidence="15">FAD synthase</fullName>
        </alternativeName>
    </domain>
</protein>
<keyword evidence="19" id="KW-1185">Reference proteome</keyword>
<feature type="domain" description="Riboflavin kinase" evidence="17">
    <location>
        <begin position="207"/>
        <end position="330"/>
    </location>
</feature>
<evidence type="ECO:0000256" key="8">
    <source>
        <dbReference type="ARBA" id="ARBA00022741"/>
    </source>
</evidence>
<comment type="pathway">
    <text evidence="2 15">Cofactor biosynthesis; FAD biosynthesis; FAD from FMN: step 1/1.</text>
</comment>
<dbReference type="Pfam" id="PF06574">
    <property type="entry name" value="FAD_syn"/>
    <property type="match status" value="1"/>
</dbReference>
<dbReference type="EMBL" id="JACICC010000003">
    <property type="protein sequence ID" value="MBB3809488.1"/>
    <property type="molecule type" value="Genomic_DNA"/>
</dbReference>
<proteinExistence type="inferred from homology"/>
<dbReference type="GO" id="GO:0005524">
    <property type="term" value="F:ATP binding"/>
    <property type="evidence" value="ECO:0007669"/>
    <property type="project" value="UniProtKB-UniRule"/>
</dbReference>
<dbReference type="EC" id="2.7.7.2" evidence="15"/>
<evidence type="ECO:0000256" key="14">
    <source>
        <dbReference type="ARBA" id="ARBA00049494"/>
    </source>
</evidence>
<dbReference type="PANTHER" id="PTHR22749:SF6">
    <property type="entry name" value="RIBOFLAVIN KINASE"/>
    <property type="match status" value="1"/>
</dbReference>
<organism evidence="18 19">
    <name type="scientific">Pseudochelatococcus contaminans</name>
    <dbReference type="NCBI Taxonomy" id="1538103"/>
    <lineage>
        <taxon>Bacteria</taxon>
        <taxon>Pseudomonadati</taxon>
        <taxon>Pseudomonadota</taxon>
        <taxon>Alphaproteobacteria</taxon>
        <taxon>Hyphomicrobiales</taxon>
        <taxon>Chelatococcaceae</taxon>
        <taxon>Pseudochelatococcus</taxon>
    </lineage>
</organism>
<dbReference type="SMART" id="SM00904">
    <property type="entry name" value="Flavokinase"/>
    <property type="match status" value="1"/>
</dbReference>
<dbReference type="GO" id="GO:0009398">
    <property type="term" value="P:FMN biosynthetic process"/>
    <property type="evidence" value="ECO:0007669"/>
    <property type="project" value="UniProtKB-UniRule"/>
</dbReference>
<keyword evidence="9 15" id="KW-0418">Kinase</keyword>
<dbReference type="SUPFAM" id="SSF52374">
    <property type="entry name" value="Nucleotidylyl transferase"/>
    <property type="match status" value="1"/>
</dbReference>
<comment type="catalytic activity">
    <reaction evidence="14 15">
        <text>FMN + ATP + H(+) = FAD + diphosphate</text>
        <dbReference type="Rhea" id="RHEA:17237"/>
        <dbReference type="ChEBI" id="CHEBI:15378"/>
        <dbReference type="ChEBI" id="CHEBI:30616"/>
        <dbReference type="ChEBI" id="CHEBI:33019"/>
        <dbReference type="ChEBI" id="CHEBI:57692"/>
        <dbReference type="ChEBI" id="CHEBI:58210"/>
        <dbReference type="EC" id="2.7.7.2"/>
    </reaction>
</comment>
<keyword evidence="7 15" id="KW-0548">Nucleotidyltransferase</keyword>
<keyword evidence="10 15" id="KW-0274">FAD</keyword>
<keyword evidence="12" id="KW-0511">Multifunctional enzyme</keyword>
<dbReference type="InterPro" id="IPR014729">
    <property type="entry name" value="Rossmann-like_a/b/a_fold"/>
</dbReference>
<sequence>MAAHPPQTHTPSGPFPAPHLPLHPAPAVHGFERLPAPLSRPVIAIGNFDGVHRGHQAVIAATRSLARKLQRPTAILTFEPHPRVFFTPDRPVARITPPPLKTAIAQGFGIDAAIVFAFDETFAALTATQFVDDILIGRYGASGIVVGHDFHFGKGRQGSPAFLKQHTAGLDLPVDVIHPVSDGDLPVSSSAIRAALAEGDIATANALLGYRWIVQAEIIHGDARGRTLGYPTANMKLSPDIVLRHGIYAVRARIDGIVRNGVASFGRRPTFDDGAPLLEVHLFDFAGDLYGKHPEVEFIEWIRPELKFDSIDALIARMDDDSRQARAAAARGDGTVSLLK</sequence>
<feature type="region of interest" description="Disordered" evidence="16">
    <location>
        <begin position="1"/>
        <end position="21"/>
    </location>
</feature>
<evidence type="ECO:0000259" key="17">
    <source>
        <dbReference type="SMART" id="SM00904"/>
    </source>
</evidence>
<keyword evidence="11 15" id="KW-0067">ATP-binding</keyword>
<dbReference type="InterPro" id="IPR015865">
    <property type="entry name" value="Riboflavin_kinase_bac/euk"/>
</dbReference>
<evidence type="ECO:0000256" key="15">
    <source>
        <dbReference type="PIRNR" id="PIRNR004491"/>
    </source>
</evidence>
<dbReference type="CDD" id="cd02064">
    <property type="entry name" value="FAD_synthetase_N"/>
    <property type="match status" value="1"/>
</dbReference>
<evidence type="ECO:0000256" key="6">
    <source>
        <dbReference type="ARBA" id="ARBA00022679"/>
    </source>
</evidence>
<name>A0A7W5Z3Q6_9HYPH</name>
<evidence type="ECO:0000256" key="13">
    <source>
        <dbReference type="ARBA" id="ARBA00047880"/>
    </source>
</evidence>
<evidence type="ECO:0000256" key="11">
    <source>
        <dbReference type="ARBA" id="ARBA00022840"/>
    </source>
</evidence>
<dbReference type="RefSeq" id="WP_183751623.1">
    <property type="nucleotide sequence ID" value="NZ_JACICC010000003.1"/>
</dbReference>
<dbReference type="FunFam" id="3.40.50.620:FF:000021">
    <property type="entry name" value="Riboflavin biosynthesis protein"/>
    <property type="match status" value="1"/>
</dbReference>
<comment type="pathway">
    <text evidence="3 15">Cofactor biosynthesis; FMN biosynthesis; FMN from riboflavin (ATP route): step 1/1.</text>
</comment>
<keyword evidence="4 15" id="KW-0285">Flavoprotein</keyword>
<evidence type="ECO:0000256" key="9">
    <source>
        <dbReference type="ARBA" id="ARBA00022777"/>
    </source>
</evidence>
<evidence type="ECO:0000256" key="7">
    <source>
        <dbReference type="ARBA" id="ARBA00022695"/>
    </source>
</evidence>
<comment type="catalytic activity">
    <reaction evidence="13 15">
        <text>riboflavin + ATP = FMN + ADP + H(+)</text>
        <dbReference type="Rhea" id="RHEA:14357"/>
        <dbReference type="ChEBI" id="CHEBI:15378"/>
        <dbReference type="ChEBI" id="CHEBI:30616"/>
        <dbReference type="ChEBI" id="CHEBI:57986"/>
        <dbReference type="ChEBI" id="CHEBI:58210"/>
        <dbReference type="ChEBI" id="CHEBI:456216"/>
        <dbReference type="EC" id="2.7.1.26"/>
    </reaction>
</comment>
<dbReference type="PANTHER" id="PTHR22749">
    <property type="entry name" value="RIBOFLAVIN KINASE/FMN ADENYLYLTRANSFERASE"/>
    <property type="match status" value="1"/>
</dbReference>
<comment type="similarity">
    <text evidence="15">Belongs to the ribF family.</text>
</comment>
<dbReference type="PIRSF" id="PIRSF004491">
    <property type="entry name" value="FAD_Synth"/>
    <property type="match status" value="1"/>
</dbReference>
<evidence type="ECO:0000256" key="4">
    <source>
        <dbReference type="ARBA" id="ARBA00022630"/>
    </source>
</evidence>
<comment type="caution">
    <text evidence="18">The sequence shown here is derived from an EMBL/GenBank/DDBJ whole genome shotgun (WGS) entry which is preliminary data.</text>
</comment>
<evidence type="ECO:0000256" key="5">
    <source>
        <dbReference type="ARBA" id="ARBA00022643"/>
    </source>
</evidence>
<dbReference type="SUPFAM" id="SSF82114">
    <property type="entry name" value="Riboflavin kinase-like"/>
    <property type="match status" value="1"/>
</dbReference>
<dbReference type="Pfam" id="PF01687">
    <property type="entry name" value="Flavokinase"/>
    <property type="match status" value="1"/>
</dbReference>
<dbReference type="Gene3D" id="2.40.30.30">
    <property type="entry name" value="Riboflavin kinase-like"/>
    <property type="match status" value="1"/>
</dbReference>
<keyword evidence="6 15" id="KW-0808">Transferase</keyword>
<dbReference type="Gene3D" id="3.40.50.620">
    <property type="entry name" value="HUPs"/>
    <property type="match status" value="1"/>
</dbReference>
<evidence type="ECO:0000313" key="19">
    <source>
        <dbReference type="Proteomes" id="UP000537592"/>
    </source>
</evidence>
<evidence type="ECO:0000256" key="16">
    <source>
        <dbReference type="SAM" id="MobiDB-lite"/>
    </source>
</evidence>
<dbReference type="Proteomes" id="UP000537592">
    <property type="component" value="Unassembled WGS sequence"/>
</dbReference>
<evidence type="ECO:0000256" key="2">
    <source>
        <dbReference type="ARBA" id="ARBA00004726"/>
    </source>
</evidence>
<dbReference type="InterPro" id="IPR023465">
    <property type="entry name" value="Riboflavin_kinase_dom_sf"/>
</dbReference>
<dbReference type="GO" id="GO:0006747">
    <property type="term" value="P:FAD biosynthetic process"/>
    <property type="evidence" value="ECO:0007669"/>
    <property type="project" value="UniProtKB-UniRule"/>
</dbReference>
<comment type="function">
    <text evidence="1">Catalyzes the phosphorylation of riboflavin to FMN followed by the adenylation of FMN to FAD.</text>
</comment>
<dbReference type="AlphaFoldDB" id="A0A7W5Z3Q6"/>
<dbReference type="UniPathway" id="UPA00276">
    <property type="reaction ID" value="UER00406"/>
</dbReference>
<evidence type="ECO:0000256" key="1">
    <source>
        <dbReference type="ARBA" id="ARBA00002121"/>
    </source>
</evidence>
<dbReference type="InterPro" id="IPR002606">
    <property type="entry name" value="Riboflavin_kinase_bac"/>
</dbReference>
<dbReference type="GO" id="GO:0009231">
    <property type="term" value="P:riboflavin biosynthetic process"/>
    <property type="evidence" value="ECO:0007669"/>
    <property type="project" value="InterPro"/>
</dbReference>